<feature type="non-terminal residue" evidence="1">
    <location>
        <position position="1"/>
    </location>
</feature>
<comment type="caution">
    <text evidence="1">The sequence shown here is derived from an EMBL/GenBank/DDBJ whole genome shotgun (WGS) entry which is preliminary data.</text>
</comment>
<protein>
    <submittedName>
        <fullName evidence="1">ENHANCER OF AG-4 protein 2-like</fullName>
    </submittedName>
</protein>
<dbReference type="Proteomes" id="UP000265520">
    <property type="component" value="Unassembled WGS sequence"/>
</dbReference>
<reference evidence="1 2" key="1">
    <citation type="journal article" date="2018" name="Front. Plant Sci.">
        <title>Red Clover (Trifolium pratense) and Zigzag Clover (T. medium) - A Picture of Genomic Similarities and Differences.</title>
        <authorList>
            <person name="Dluhosova J."/>
            <person name="Istvanek J."/>
            <person name="Nedelnik J."/>
            <person name="Repkova J."/>
        </authorList>
    </citation>
    <scope>NUCLEOTIDE SEQUENCE [LARGE SCALE GENOMIC DNA]</scope>
    <source>
        <strain evidence="2">cv. 10/8</strain>
        <tissue evidence="1">Leaf</tissue>
    </source>
</reference>
<sequence length="58" mass="6127">GILGIAGASYIPIVQAALPRLLGAAAPPGASARENRRQCHKWMKVPGNMLKSALQRGY</sequence>
<evidence type="ECO:0000313" key="2">
    <source>
        <dbReference type="Proteomes" id="UP000265520"/>
    </source>
</evidence>
<name>A0A392QI57_9FABA</name>
<organism evidence="1 2">
    <name type="scientific">Trifolium medium</name>
    <dbReference type="NCBI Taxonomy" id="97028"/>
    <lineage>
        <taxon>Eukaryota</taxon>
        <taxon>Viridiplantae</taxon>
        <taxon>Streptophyta</taxon>
        <taxon>Embryophyta</taxon>
        <taxon>Tracheophyta</taxon>
        <taxon>Spermatophyta</taxon>
        <taxon>Magnoliopsida</taxon>
        <taxon>eudicotyledons</taxon>
        <taxon>Gunneridae</taxon>
        <taxon>Pentapetalae</taxon>
        <taxon>rosids</taxon>
        <taxon>fabids</taxon>
        <taxon>Fabales</taxon>
        <taxon>Fabaceae</taxon>
        <taxon>Papilionoideae</taxon>
        <taxon>50 kb inversion clade</taxon>
        <taxon>NPAAA clade</taxon>
        <taxon>Hologalegina</taxon>
        <taxon>IRL clade</taxon>
        <taxon>Trifolieae</taxon>
        <taxon>Trifolium</taxon>
    </lineage>
</organism>
<dbReference type="EMBL" id="LXQA010139442">
    <property type="protein sequence ID" value="MCI24073.1"/>
    <property type="molecule type" value="Genomic_DNA"/>
</dbReference>
<keyword evidence="2" id="KW-1185">Reference proteome</keyword>
<dbReference type="PANTHER" id="PTHR12550:SF70">
    <property type="entry name" value="JIL-1 ANCHORING AND STABILIZING PROTEIN, ISOFORM A"/>
    <property type="match status" value="1"/>
</dbReference>
<dbReference type="PANTHER" id="PTHR12550">
    <property type="entry name" value="HEPATOMA-DERIVED GROWTH FACTOR-RELATED"/>
    <property type="match status" value="1"/>
</dbReference>
<proteinExistence type="predicted"/>
<accession>A0A392QI57</accession>
<evidence type="ECO:0000313" key="1">
    <source>
        <dbReference type="EMBL" id="MCI24073.1"/>
    </source>
</evidence>
<dbReference type="AlphaFoldDB" id="A0A392QI57"/>